<protein>
    <submittedName>
        <fullName evidence="1">Uncharacterized protein</fullName>
    </submittedName>
</protein>
<keyword evidence="2" id="KW-1185">Reference proteome</keyword>
<reference evidence="1 2" key="1">
    <citation type="submission" date="2019-08" db="EMBL/GenBank/DDBJ databases">
        <authorList>
            <person name="Peeters C."/>
        </authorList>
    </citation>
    <scope>NUCLEOTIDE SEQUENCE [LARGE SCALE GENOMIC DNA]</scope>
    <source>
        <strain evidence="1 2">LMG 31111</strain>
    </source>
</reference>
<accession>A0A5E4Z7C4</accession>
<dbReference type="Proteomes" id="UP000383971">
    <property type="component" value="Unassembled WGS sequence"/>
</dbReference>
<gene>
    <name evidence="1" type="ORF">PCO31111_05131</name>
</gene>
<sequence length="181" mass="21395">MRDRPQLLHRLFKEELLVHRQFLLRQQHRPEHRLRNQRLLGAPRHIRRLKGAAIREVALEVRRVDFDLANLARLRQRNDRPVVARLTTPPRLPPIPHVHTTARHQQARRQPKVLVVRRHHVTAVLHRNQVDQLVTRTPRPIALRQAIQAQSRQTAVGVQVHTHMGRRTRVDDRVVVMRVAL</sequence>
<organism evidence="1 2">
    <name type="scientific">Pandoraea communis</name>
    <dbReference type="NCBI Taxonomy" id="2508297"/>
    <lineage>
        <taxon>Bacteria</taxon>
        <taxon>Pseudomonadati</taxon>
        <taxon>Pseudomonadota</taxon>
        <taxon>Betaproteobacteria</taxon>
        <taxon>Burkholderiales</taxon>
        <taxon>Burkholderiaceae</taxon>
        <taxon>Pandoraea</taxon>
    </lineage>
</organism>
<evidence type="ECO:0000313" key="1">
    <source>
        <dbReference type="EMBL" id="VVE56567.1"/>
    </source>
</evidence>
<name>A0A5E4Z7C4_9BURK</name>
<dbReference type="EMBL" id="CABPSE010000048">
    <property type="protein sequence ID" value="VVE56567.1"/>
    <property type="molecule type" value="Genomic_DNA"/>
</dbReference>
<dbReference type="AlphaFoldDB" id="A0A5E4Z7C4"/>
<proteinExistence type="predicted"/>
<evidence type="ECO:0000313" key="2">
    <source>
        <dbReference type="Proteomes" id="UP000383971"/>
    </source>
</evidence>